<dbReference type="GeneID" id="19739737"/>
<dbReference type="RefSeq" id="YP_009028836.1">
    <property type="nucleotide sequence ID" value="NC_024080.1"/>
</dbReference>
<sequence>MKPVQEKPECWLPDQRLLNPNCNQVELTEISDAIDLVLPNLKYEDTVNMQDTTGLHRVEFTDKYYLGQTESSVSNHRKGKEVNFLDQFGDSAPIDGSEGWDTCENEFRVPEKKYLRTRNKP</sequence>
<geneLocation type="chloroplast" evidence="1"/>
<keyword evidence="1" id="KW-0150">Chloroplast</keyword>
<evidence type="ECO:0000313" key="1">
    <source>
        <dbReference type="EMBL" id="AGH28383.1"/>
    </source>
</evidence>
<name>A0A023HBK2_9STRA</name>
<protein>
    <submittedName>
        <fullName evidence="1">Uncharacterized protein</fullName>
    </submittedName>
</protein>
<accession>A0A023HBK2</accession>
<dbReference type="AlphaFoldDB" id="A0A023HBK2"/>
<gene>
    <name evidence="1" type="primary">orf121</name>
</gene>
<reference evidence="1" key="1">
    <citation type="journal article" date="2014" name="Genome Biol. Evol.">
        <title>Serial gene losses and foreign DNA underlie size and sequence variation in the plastid genomes of diatoms.</title>
        <authorList>
            <person name="Ruck E.C."/>
            <person name="Nakov T."/>
            <person name="Jansen R.K."/>
            <person name="Theriot E.C."/>
            <person name="Alverson A.J."/>
        </authorList>
    </citation>
    <scope>NUCLEOTIDE SEQUENCE</scope>
    <source>
        <strain evidence="1">Ccmp1717</strain>
    </source>
</reference>
<organism evidence="1">
    <name type="scientific">Asterionellopsis glacialis</name>
    <dbReference type="NCBI Taxonomy" id="33640"/>
    <lineage>
        <taxon>Eukaryota</taxon>
        <taxon>Sar</taxon>
        <taxon>Stramenopiles</taxon>
        <taxon>Ochrophyta</taxon>
        <taxon>Bacillariophyta</taxon>
        <taxon>Fragilariophyceae</taxon>
        <taxon>Fragilariophycidae</taxon>
        <taxon>Fragilariales</taxon>
        <taxon>Fragilariaceae</taxon>
        <taxon>Asterionellopsis</taxon>
    </lineage>
</organism>
<dbReference type="EMBL" id="KC509520">
    <property type="protein sequence ID" value="AGH28383.1"/>
    <property type="molecule type" value="Genomic_DNA"/>
</dbReference>
<keyword evidence="1" id="KW-0934">Plastid</keyword>
<proteinExistence type="predicted"/>